<reference evidence="2 3" key="1">
    <citation type="submission" date="2018-08" db="EMBL/GenBank/DDBJ databases">
        <title>Aphanomyces genome sequencing and annotation.</title>
        <authorList>
            <person name="Minardi D."/>
            <person name="Oidtmann B."/>
            <person name="Van Der Giezen M."/>
            <person name="Studholme D.J."/>
        </authorList>
    </citation>
    <scope>NUCLEOTIDE SEQUENCE [LARGE SCALE GENOMIC DNA]</scope>
    <source>
        <strain evidence="2 3">NJM0002</strain>
    </source>
</reference>
<protein>
    <submittedName>
        <fullName evidence="2">Uncharacterized protein</fullName>
    </submittedName>
</protein>
<evidence type="ECO:0000256" key="1">
    <source>
        <dbReference type="SAM" id="MobiDB-lite"/>
    </source>
</evidence>
<sequence length="323" mass="34995">MTVPWQVAESVLHTPQQPTGRKQIVSVPETPFHQFAQAYPQTRGGLPNGAPSPPRMPLHRGTSGTSAAAAAAAAELNATPLVRQSSKDPSSAVAQPQVTRRGSFGNAAQMYRFRRRSKSRLDVARDLALLELNGEDGRYLSAEERDLMLQQQGGEDGYGPERFSASDLASDDFVPYFNHRGGPKLSIPPPPPPMDDDCDSDEAGLPMMSPNGAKLRKVAQLARSGSLSSEDKTRVKDEIIQNSLGGGWQKPKKSPSRPPGIVRGHPRAMSTDSSANPVSLEDRLALAAQRVAECVAKADMVEFQKAMDVLDKLRHEANQLMQQ</sequence>
<proteinExistence type="predicted"/>
<gene>
    <name evidence="2" type="ORF">DYB32_007012</name>
</gene>
<dbReference type="EMBL" id="QUSY01000829">
    <property type="protein sequence ID" value="RHY27151.1"/>
    <property type="molecule type" value="Genomic_DNA"/>
</dbReference>
<organism evidence="2 3">
    <name type="scientific">Aphanomyces invadans</name>
    <dbReference type="NCBI Taxonomy" id="157072"/>
    <lineage>
        <taxon>Eukaryota</taxon>
        <taxon>Sar</taxon>
        <taxon>Stramenopiles</taxon>
        <taxon>Oomycota</taxon>
        <taxon>Saprolegniomycetes</taxon>
        <taxon>Saprolegniales</taxon>
        <taxon>Verrucalvaceae</taxon>
        <taxon>Aphanomyces</taxon>
    </lineage>
</organism>
<feature type="region of interest" description="Disordered" evidence="1">
    <location>
        <begin position="40"/>
        <end position="101"/>
    </location>
</feature>
<feature type="compositionally biased region" description="Polar residues" evidence="1">
    <location>
        <begin position="82"/>
        <end position="100"/>
    </location>
</feature>
<dbReference type="VEuPathDB" id="FungiDB:H310_00868"/>
<comment type="caution">
    <text evidence="2">The sequence shown here is derived from an EMBL/GenBank/DDBJ whole genome shotgun (WGS) entry which is preliminary data.</text>
</comment>
<evidence type="ECO:0000313" key="3">
    <source>
        <dbReference type="Proteomes" id="UP000285060"/>
    </source>
</evidence>
<keyword evidence="3" id="KW-1185">Reference proteome</keyword>
<name>A0A3R6ZM81_9STRA</name>
<feature type="region of interest" description="Disordered" evidence="1">
    <location>
        <begin position="241"/>
        <end position="277"/>
    </location>
</feature>
<accession>A0A3R6ZM81</accession>
<dbReference type="Proteomes" id="UP000285060">
    <property type="component" value="Unassembled WGS sequence"/>
</dbReference>
<dbReference type="AlphaFoldDB" id="A0A3R6ZM81"/>
<evidence type="ECO:0000313" key="2">
    <source>
        <dbReference type="EMBL" id="RHY27151.1"/>
    </source>
</evidence>